<keyword evidence="5" id="KW-0539">Nucleus</keyword>
<dbReference type="InterPro" id="IPR007219">
    <property type="entry name" value="XnlR_reg_dom"/>
</dbReference>
<keyword evidence="3" id="KW-0805">Transcription regulation</keyword>
<evidence type="ECO:0000259" key="7">
    <source>
        <dbReference type="Pfam" id="PF04082"/>
    </source>
</evidence>
<evidence type="ECO:0000313" key="8">
    <source>
        <dbReference type="EMBL" id="CAF9943316.1"/>
    </source>
</evidence>
<dbReference type="Proteomes" id="UP000664203">
    <property type="component" value="Unassembled WGS sequence"/>
</dbReference>
<evidence type="ECO:0000256" key="3">
    <source>
        <dbReference type="ARBA" id="ARBA00023015"/>
    </source>
</evidence>
<dbReference type="EMBL" id="CAJPDR010000968">
    <property type="protein sequence ID" value="CAF9943316.1"/>
    <property type="molecule type" value="Genomic_DNA"/>
</dbReference>
<feature type="region of interest" description="Disordered" evidence="6">
    <location>
        <begin position="172"/>
        <end position="205"/>
    </location>
</feature>
<dbReference type="GO" id="GO:0008270">
    <property type="term" value="F:zinc ion binding"/>
    <property type="evidence" value="ECO:0007669"/>
    <property type="project" value="InterPro"/>
</dbReference>
<evidence type="ECO:0000256" key="6">
    <source>
        <dbReference type="SAM" id="MobiDB-lite"/>
    </source>
</evidence>
<dbReference type="Pfam" id="PF04082">
    <property type="entry name" value="Fungal_trans"/>
    <property type="match status" value="1"/>
</dbReference>
<evidence type="ECO:0000256" key="4">
    <source>
        <dbReference type="ARBA" id="ARBA00023163"/>
    </source>
</evidence>
<keyword evidence="9" id="KW-1185">Reference proteome</keyword>
<dbReference type="CDD" id="cd12148">
    <property type="entry name" value="fungal_TF_MHR"/>
    <property type="match status" value="1"/>
</dbReference>
<feature type="compositionally biased region" description="Polar residues" evidence="6">
    <location>
        <begin position="48"/>
        <end position="70"/>
    </location>
</feature>
<dbReference type="PANTHER" id="PTHR47660">
    <property type="entry name" value="TRANSCRIPTION FACTOR WITH C2H2 AND ZN(2)-CYS(6) DNA BINDING DOMAIN (EUROFUNG)-RELATED-RELATED"/>
    <property type="match status" value="1"/>
</dbReference>
<accession>A0A8H3J9Q1</accession>
<name>A0A8H3J9Q1_9LECA</name>
<evidence type="ECO:0000256" key="2">
    <source>
        <dbReference type="ARBA" id="ARBA00022833"/>
    </source>
</evidence>
<feature type="domain" description="Xylanolytic transcriptional activator regulatory" evidence="7">
    <location>
        <begin position="362"/>
        <end position="580"/>
    </location>
</feature>
<dbReference type="PANTHER" id="PTHR47660:SF2">
    <property type="entry name" value="TRANSCRIPTION FACTOR WITH C2H2 AND ZN(2)-CYS(6) DNA BINDING DOMAIN (EUROFUNG)"/>
    <property type="match status" value="1"/>
</dbReference>
<sequence>MRRVCHPRTARRSGDTSNQPNRSIEESWDPSTLEPSNNLDTIVRWPTTPITPTSNAKPSQAQVSNKLPPNNIGQDFLHSVFAQSPGNINDSLSPTRQPFTDMEIDGDIYTPDDNEFLLMEGMDYPLDFSIPLMPNFTLPIDELPNKNKQSNLEAHQASALIVSDLGRASGSSLGADWREAGSQSDRTTPDPSCQSPNVTLSRSGNSVPEHKAVFAAQDRWSYFQCNPPGDSGPFSKTAIIYLEGLEHALESEDAWHQKDWQSPAIDPLYNGPGLQVEPFSSYAREKLVAVTQAIFQKALDTHHINSYSQRSAKSKEGRGFITLPPPIVLEYFLKAYVRRCEPFYACVPAGSLRPKEVMQAGNAKASCLLLLLMIAQGAAATPTTEARSLSSGLTEACRISLHDLLEKDFELVQNLIVLQCGLLCTNVAVWSGDKWHMEIAIGQQGLYISVLRSAGLLDFQYARPSREECCANPAKMWKKWKEQEGKTRLVVSWVFVDQELGLFLDQAPLLSLSWIRTTMPDSDQLWEADCSDEWLRVCDRSNGAPDKPRMSIRDLFRFFMDGELANPNSYLSSTQLRLLLHPIQSLVIHLQQILSCSPDGIGNRKVPQAMTKAKSLVRLEEVQSLLRQWYSLASRCSRNMTHPGPAVYANLIIYHLINLNTMCCLPEIERVARREAKTTQFQPRPMLKFDGAEDAEQVFSHCGQIFRLLRLLPEDLRPPWWPAAVYRAALAAWMASMTKAKARSLLSSLGREAYQPFAIDAVTPEDPALVQYLHTGEGQPMLSKKDGTMVSLEIPQNILVHWVELLSEKHTTRFQDGIRTKLVRLVERWKDWKDQ</sequence>
<evidence type="ECO:0000313" key="9">
    <source>
        <dbReference type="Proteomes" id="UP000664203"/>
    </source>
</evidence>
<comment type="caution">
    <text evidence="8">The sequence shown here is derived from an EMBL/GenBank/DDBJ whole genome shotgun (WGS) entry which is preliminary data.</text>
</comment>
<dbReference type="OrthoDB" id="40579at2759"/>
<evidence type="ECO:0000256" key="5">
    <source>
        <dbReference type="ARBA" id="ARBA00023242"/>
    </source>
</evidence>
<evidence type="ECO:0000256" key="1">
    <source>
        <dbReference type="ARBA" id="ARBA00022723"/>
    </source>
</evidence>
<dbReference type="AlphaFoldDB" id="A0A8H3J9Q1"/>
<proteinExistence type="predicted"/>
<feature type="region of interest" description="Disordered" evidence="6">
    <location>
        <begin position="1"/>
        <end position="70"/>
    </location>
</feature>
<gene>
    <name evidence="8" type="ORF">ALECFALPRED_011022</name>
</gene>
<keyword evidence="2" id="KW-0862">Zinc</keyword>
<organism evidence="8 9">
    <name type="scientific">Alectoria fallacina</name>
    <dbReference type="NCBI Taxonomy" id="1903189"/>
    <lineage>
        <taxon>Eukaryota</taxon>
        <taxon>Fungi</taxon>
        <taxon>Dikarya</taxon>
        <taxon>Ascomycota</taxon>
        <taxon>Pezizomycotina</taxon>
        <taxon>Lecanoromycetes</taxon>
        <taxon>OSLEUM clade</taxon>
        <taxon>Lecanoromycetidae</taxon>
        <taxon>Lecanorales</taxon>
        <taxon>Lecanorineae</taxon>
        <taxon>Parmeliaceae</taxon>
        <taxon>Alectoria</taxon>
    </lineage>
</organism>
<feature type="compositionally biased region" description="Polar residues" evidence="6">
    <location>
        <begin position="181"/>
        <end position="205"/>
    </location>
</feature>
<keyword evidence="1" id="KW-0479">Metal-binding</keyword>
<protein>
    <recommendedName>
        <fullName evidence="7">Xylanolytic transcriptional activator regulatory domain-containing protein</fullName>
    </recommendedName>
</protein>
<feature type="compositionally biased region" description="Polar residues" evidence="6">
    <location>
        <begin position="29"/>
        <end position="40"/>
    </location>
</feature>
<keyword evidence="4" id="KW-0804">Transcription</keyword>
<dbReference type="GO" id="GO:0006351">
    <property type="term" value="P:DNA-templated transcription"/>
    <property type="evidence" value="ECO:0007669"/>
    <property type="project" value="InterPro"/>
</dbReference>
<dbReference type="GO" id="GO:0003677">
    <property type="term" value="F:DNA binding"/>
    <property type="evidence" value="ECO:0007669"/>
    <property type="project" value="InterPro"/>
</dbReference>
<reference evidence="8" key="1">
    <citation type="submission" date="2021-03" db="EMBL/GenBank/DDBJ databases">
        <authorList>
            <person name="Tagirdzhanova G."/>
        </authorList>
    </citation>
    <scope>NUCLEOTIDE SEQUENCE</scope>
</reference>
<feature type="compositionally biased region" description="Basic residues" evidence="6">
    <location>
        <begin position="1"/>
        <end position="11"/>
    </location>
</feature>